<sequence>MLKSHGYTDAVLPTDIALLDNVFTEILAEKRLCRDGEAAELIARRLFSLYQSGHRDTKMLRDLAVGD</sequence>
<dbReference type="AlphaFoldDB" id="A0A508WWS5"/>
<evidence type="ECO:0000313" key="1">
    <source>
        <dbReference type="EMBL" id="VTZ61755.1"/>
    </source>
</evidence>
<proteinExistence type="predicted"/>
<dbReference type="RefSeq" id="WP_180161779.1">
    <property type="nucleotide sequence ID" value="NZ_CABFNB010000097.1"/>
</dbReference>
<gene>
    <name evidence="1" type="ORF">EMEDMD4_310004</name>
</gene>
<protein>
    <submittedName>
        <fullName evidence="1">Uncharacterized protein</fullName>
    </submittedName>
</protein>
<reference evidence="1" key="1">
    <citation type="submission" date="2019-06" db="EMBL/GenBank/DDBJ databases">
        <authorList>
            <person name="Le Quere A."/>
            <person name="Colella S."/>
        </authorList>
    </citation>
    <scope>NUCLEOTIDE SEQUENCE</scope>
    <source>
        <strain evidence="1">EmedicaeMD41</strain>
    </source>
</reference>
<accession>A0A508WWS5</accession>
<dbReference type="EMBL" id="CABFNB010000097">
    <property type="protein sequence ID" value="VTZ61755.1"/>
    <property type="molecule type" value="Genomic_DNA"/>
</dbReference>
<name>A0A508WWS5_9HYPH</name>
<dbReference type="Proteomes" id="UP000507954">
    <property type="component" value="Unassembled WGS sequence"/>
</dbReference>
<organism evidence="1">
    <name type="scientific">Sinorhizobium medicae</name>
    <dbReference type="NCBI Taxonomy" id="110321"/>
    <lineage>
        <taxon>Bacteria</taxon>
        <taxon>Pseudomonadati</taxon>
        <taxon>Pseudomonadota</taxon>
        <taxon>Alphaproteobacteria</taxon>
        <taxon>Hyphomicrobiales</taxon>
        <taxon>Rhizobiaceae</taxon>
        <taxon>Sinorhizobium/Ensifer group</taxon>
        <taxon>Sinorhizobium</taxon>
    </lineage>
</organism>